<sequence length="42" mass="4906">MYVVLSKQIITVIVSLVQLVKTMHNICKVRCSIPRHQKKKNK</sequence>
<evidence type="ECO:0000313" key="2">
    <source>
        <dbReference type="Proteomes" id="UP000265566"/>
    </source>
</evidence>
<dbReference type="AlphaFoldDB" id="A0A396I6K2"/>
<accession>A0A396I6K2</accession>
<dbReference type="Proteomes" id="UP000265566">
    <property type="component" value="Chromosome 4"/>
</dbReference>
<proteinExistence type="predicted"/>
<reference evidence="2" key="1">
    <citation type="journal article" date="2018" name="Nat. Plants">
        <title>Whole-genome landscape of Medicago truncatula symbiotic genes.</title>
        <authorList>
            <person name="Pecrix Y."/>
            <person name="Staton S.E."/>
            <person name="Sallet E."/>
            <person name="Lelandais-Briere C."/>
            <person name="Moreau S."/>
            <person name="Carrere S."/>
            <person name="Blein T."/>
            <person name="Jardinaud M.F."/>
            <person name="Latrasse D."/>
            <person name="Zouine M."/>
            <person name="Zahm M."/>
            <person name="Kreplak J."/>
            <person name="Mayjonade B."/>
            <person name="Satge C."/>
            <person name="Perez M."/>
            <person name="Cauet S."/>
            <person name="Marande W."/>
            <person name="Chantry-Darmon C."/>
            <person name="Lopez-Roques C."/>
            <person name="Bouchez O."/>
            <person name="Berard A."/>
            <person name="Debelle F."/>
            <person name="Munos S."/>
            <person name="Bendahmane A."/>
            <person name="Berges H."/>
            <person name="Niebel A."/>
            <person name="Buitink J."/>
            <person name="Frugier F."/>
            <person name="Benhamed M."/>
            <person name="Crespi M."/>
            <person name="Gouzy J."/>
            <person name="Gamas P."/>
        </authorList>
    </citation>
    <scope>NUCLEOTIDE SEQUENCE [LARGE SCALE GENOMIC DNA]</scope>
    <source>
        <strain evidence="2">cv. Jemalong A17</strain>
    </source>
</reference>
<dbReference type="Gramene" id="rna23690">
    <property type="protein sequence ID" value="RHN61249.1"/>
    <property type="gene ID" value="gene23690"/>
</dbReference>
<organism evidence="1 2">
    <name type="scientific">Medicago truncatula</name>
    <name type="common">Barrel medic</name>
    <name type="synonym">Medicago tribuloides</name>
    <dbReference type="NCBI Taxonomy" id="3880"/>
    <lineage>
        <taxon>Eukaryota</taxon>
        <taxon>Viridiplantae</taxon>
        <taxon>Streptophyta</taxon>
        <taxon>Embryophyta</taxon>
        <taxon>Tracheophyta</taxon>
        <taxon>Spermatophyta</taxon>
        <taxon>Magnoliopsida</taxon>
        <taxon>eudicotyledons</taxon>
        <taxon>Gunneridae</taxon>
        <taxon>Pentapetalae</taxon>
        <taxon>rosids</taxon>
        <taxon>fabids</taxon>
        <taxon>Fabales</taxon>
        <taxon>Fabaceae</taxon>
        <taxon>Papilionoideae</taxon>
        <taxon>50 kb inversion clade</taxon>
        <taxon>NPAAA clade</taxon>
        <taxon>Hologalegina</taxon>
        <taxon>IRL clade</taxon>
        <taxon>Trifolieae</taxon>
        <taxon>Medicago</taxon>
    </lineage>
</organism>
<evidence type="ECO:0000313" key="1">
    <source>
        <dbReference type="EMBL" id="RHN61249.1"/>
    </source>
</evidence>
<dbReference type="EMBL" id="PSQE01000004">
    <property type="protein sequence ID" value="RHN61249.1"/>
    <property type="molecule type" value="Genomic_DNA"/>
</dbReference>
<protein>
    <submittedName>
        <fullName evidence="1">Uncharacterized protein</fullName>
    </submittedName>
</protein>
<name>A0A396I6K2_MEDTR</name>
<gene>
    <name evidence="1" type="ORF">MtrunA17_Chr4g0034551</name>
</gene>
<comment type="caution">
    <text evidence="1">The sequence shown here is derived from an EMBL/GenBank/DDBJ whole genome shotgun (WGS) entry which is preliminary data.</text>
</comment>